<reference evidence="5" key="1">
    <citation type="submission" date="2014-10" db="EMBL/GenBank/DDBJ databases">
        <title>Genome sequencing of Vitellibacter sp. D-24.</title>
        <authorList>
            <person name="Thevarajoo S."/>
            <person name="Selvaratnam C."/>
            <person name="Goh K.M."/>
            <person name="Chong C.S."/>
        </authorList>
    </citation>
    <scope>NUCLEOTIDE SEQUENCE [LARGE SCALE GENOMIC DNA]</scope>
    <source>
        <strain evidence="5">D-24</strain>
    </source>
</reference>
<protein>
    <recommendedName>
        <fullName evidence="3">Secretion system C-terminal sorting domain-containing protein</fullName>
    </recommendedName>
</protein>
<dbReference type="InterPro" id="IPR026444">
    <property type="entry name" value="Secre_tail"/>
</dbReference>
<gene>
    <name evidence="4" type="ORF">LS48_09845</name>
</gene>
<dbReference type="Gene3D" id="2.60.40.10">
    <property type="entry name" value="Immunoglobulins"/>
    <property type="match status" value="1"/>
</dbReference>
<dbReference type="RefSeq" id="WP_062622367.1">
    <property type="nucleotide sequence ID" value="NZ_JRWG01000005.1"/>
</dbReference>
<dbReference type="InterPro" id="IPR013783">
    <property type="entry name" value="Ig-like_fold"/>
</dbReference>
<proteinExistence type="predicted"/>
<dbReference type="AlphaFoldDB" id="A0A137RH79"/>
<evidence type="ECO:0000256" key="2">
    <source>
        <dbReference type="SAM" id="SignalP"/>
    </source>
</evidence>
<evidence type="ECO:0000259" key="3">
    <source>
        <dbReference type="Pfam" id="PF18962"/>
    </source>
</evidence>
<feature type="domain" description="Secretion system C-terminal sorting" evidence="3">
    <location>
        <begin position="485"/>
        <end position="553"/>
    </location>
</feature>
<accession>A0A137RH79</accession>
<evidence type="ECO:0000256" key="1">
    <source>
        <dbReference type="ARBA" id="ARBA00022729"/>
    </source>
</evidence>
<keyword evidence="1 2" id="KW-0732">Signal</keyword>
<dbReference type="Pfam" id="PF18962">
    <property type="entry name" value="Por_Secre_tail"/>
    <property type="match status" value="1"/>
</dbReference>
<dbReference type="Proteomes" id="UP000070138">
    <property type="component" value="Unassembled WGS sequence"/>
</dbReference>
<feature type="chain" id="PRO_5007479668" description="Secretion system C-terminal sorting domain-containing protein" evidence="2">
    <location>
        <begin position="21"/>
        <end position="555"/>
    </location>
</feature>
<keyword evidence="5" id="KW-1185">Reference proteome</keyword>
<feature type="signal peptide" evidence="2">
    <location>
        <begin position="1"/>
        <end position="20"/>
    </location>
</feature>
<dbReference type="Pfam" id="PF11551">
    <property type="entry name" value="Omp28"/>
    <property type="match status" value="1"/>
</dbReference>
<dbReference type="STRING" id="1548749.LS48_09845"/>
<evidence type="ECO:0000313" key="4">
    <source>
        <dbReference type="EMBL" id="KXN98844.1"/>
    </source>
</evidence>
<evidence type="ECO:0000313" key="5">
    <source>
        <dbReference type="Proteomes" id="UP000070138"/>
    </source>
</evidence>
<comment type="caution">
    <text evidence="4">The sequence shown here is derived from an EMBL/GenBank/DDBJ whole genome shotgun (WGS) entry which is preliminary data.</text>
</comment>
<organism evidence="4 5">
    <name type="scientific">Aequorivita aquimaris</name>
    <dbReference type="NCBI Taxonomy" id="1548749"/>
    <lineage>
        <taxon>Bacteria</taxon>
        <taxon>Pseudomonadati</taxon>
        <taxon>Bacteroidota</taxon>
        <taxon>Flavobacteriia</taxon>
        <taxon>Flavobacteriales</taxon>
        <taxon>Flavobacteriaceae</taxon>
        <taxon>Aequorivita</taxon>
    </lineage>
</organism>
<dbReference type="NCBIfam" id="TIGR04183">
    <property type="entry name" value="Por_Secre_tail"/>
    <property type="match status" value="1"/>
</dbReference>
<sequence length="555" mass="61286">MFKKLLISFVFTLVAFVTYGQTIVSTSPENKNVVLEEFTGIHCVFCPDGHAIAQGIQDANPDRVSLINVHQGSFANPSTGEPDFRTRFGDALAAQTGLQGYPSGTVNRHVFSGSNTILDRSQWATRSNQIMGTPSYVNLAVEADIDVQTNMMNIHVEAYYTDSSPENTNFLNVVMLQNNTRGPQTGGGQGNNYNHMHRLVDMITGQWGEEITQTTSGTFVERDYAYPILPQNNYVPVEIGDLEIVVFMTETRQEIISGNRTTPTTNVSNANDVNVRYVEDFDSDCAGSNLTFSPRVNIQNVGSNPVTSLAIEYTINGTTDTYNWTGNIASLKSETVELPEVSLTLAETNSLEISVPNDDYNANNSLTMPFGAPLSSGTLELIITTDDRGDQCRWKIKDSQGTTIENGGPYGNNQTYYQRINVDEDCYEFNLIDTGGNGGNEISLKDHLGNVIYETNGNYRTNEITKFYSDGILGLNENLLENIAIYPNPASTVLNINNAKNANIQVFDILGKTIFSQENISVNERINISNLENGTYFIKISMDNAVTTKKFLIFK</sequence>
<dbReference type="InterPro" id="IPR021615">
    <property type="entry name" value="Omp28"/>
</dbReference>
<dbReference type="EMBL" id="JRWG01000005">
    <property type="protein sequence ID" value="KXN98844.1"/>
    <property type="molecule type" value="Genomic_DNA"/>
</dbReference>
<reference evidence="4 5" key="2">
    <citation type="journal article" date="2016" name="Int. J. Syst. Evol. Microbiol.">
        <title>Vitellibacter aquimaris sp. nov., a marine bacterium isolated from seawater.</title>
        <authorList>
            <person name="Thevarajoo S."/>
            <person name="Selvaratnam C."/>
            <person name="Goh K.M."/>
            <person name="Hong K.W."/>
            <person name="Chan X.Y."/>
            <person name="Chan K.G."/>
            <person name="Chong C.S."/>
        </authorList>
    </citation>
    <scope>NUCLEOTIDE SEQUENCE [LARGE SCALE GENOMIC DNA]</scope>
    <source>
        <strain evidence="4 5">D-24</strain>
    </source>
</reference>
<dbReference type="OrthoDB" id="6278496at2"/>
<name>A0A137RH79_9FLAO</name>